<keyword evidence="6 11" id="KW-0812">Transmembrane</keyword>
<comment type="subcellular location">
    <subcellularLocation>
        <location evidence="11">Mitochondrion inner membrane</location>
        <topology evidence="11">Multi-pass membrane protein</topology>
    </subcellularLocation>
    <subcellularLocation>
        <location evidence="2">Mitochondrion membrane</location>
        <topology evidence="2">Multi-pass membrane protein</topology>
    </subcellularLocation>
</comment>
<evidence type="ECO:0000256" key="9">
    <source>
        <dbReference type="ARBA" id="ARBA00023136"/>
    </source>
</evidence>
<dbReference type="PANTHER" id="PTHR11432">
    <property type="entry name" value="NADH DEHYDROGENASE SUBUNIT 1"/>
    <property type="match status" value="1"/>
</dbReference>
<sequence>MNYFPLIILNFILFFILILIALIRIAFFTLLERKIIGYCQIRKGPNKSGYLGILQPFSDALKLFRKEINLIFYLNLFLYVISPIIRIVLIIIM</sequence>
<dbReference type="InterPro" id="IPR001694">
    <property type="entry name" value="NADH_UbQ_OxRdtase_su1/FPO"/>
</dbReference>
<evidence type="ECO:0000256" key="12">
    <source>
        <dbReference type="SAM" id="Phobius"/>
    </source>
</evidence>
<dbReference type="AlphaFoldDB" id="A0A023GCW5"/>
<evidence type="ECO:0000256" key="7">
    <source>
        <dbReference type="ARBA" id="ARBA00022989"/>
    </source>
</evidence>
<feature type="transmembrane region" description="Helical" evidence="12">
    <location>
        <begin position="70"/>
        <end position="92"/>
    </location>
</feature>
<evidence type="ECO:0000256" key="5">
    <source>
        <dbReference type="ARBA" id="ARBA00022448"/>
    </source>
</evidence>
<dbReference type="GO" id="GO:0003954">
    <property type="term" value="F:NADH dehydrogenase activity"/>
    <property type="evidence" value="ECO:0007669"/>
    <property type="project" value="TreeGrafter"/>
</dbReference>
<organism evidence="13">
    <name type="scientific">Amblyomma triste</name>
    <name type="common">Neotropical tick</name>
    <dbReference type="NCBI Taxonomy" id="251400"/>
    <lineage>
        <taxon>Eukaryota</taxon>
        <taxon>Metazoa</taxon>
        <taxon>Ecdysozoa</taxon>
        <taxon>Arthropoda</taxon>
        <taxon>Chelicerata</taxon>
        <taxon>Arachnida</taxon>
        <taxon>Acari</taxon>
        <taxon>Parasitiformes</taxon>
        <taxon>Ixodida</taxon>
        <taxon>Ixodoidea</taxon>
        <taxon>Ixodidae</taxon>
        <taxon>Amblyomminae</taxon>
        <taxon>Amblyomma</taxon>
    </lineage>
</organism>
<dbReference type="GO" id="GO:0005743">
    <property type="term" value="C:mitochondrial inner membrane"/>
    <property type="evidence" value="ECO:0007669"/>
    <property type="project" value="UniProtKB-SubCell"/>
</dbReference>
<comment type="function">
    <text evidence="1">Core subunit of the mitochondrial membrane respiratory chain NADH dehydrogenase (Complex I) that is believed to belong to the minimal assembly required for catalysis. Complex I functions in the transfer of electrons from NADH to the respiratory chain. The immediate electron acceptor for the enzyme is believed to be ubiquinone.</text>
</comment>
<dbReference type="GO" id="GO:0009060">
    <property type="term" value="P:aerobic respiration"/>
    <property type="evidence" value="ECO:0007669"/>
    <property type="project" value="TreeGrafter"/>
</dbReference>
<dbReference type="EMBL" id="GBBM01003427">
    <property type="protein sequence ID" value="JAC31991.1"/>
    <property type="molecule type" value="mRNA"/>
</dbReference>
<reference evidence="13" key="1">
    <citation type="submission" date="2014-03" db="EMBL/GenBank/DDBJ databases">
        <title>The sialotranscriptome of Amblyomma triste, Amblyomma parvum and Amblyomma cajennense ticks, uncovered by 454-based RNA-seq.</title>
        <authorList>
            <person name="Garcia G.R."/>
            <person name="Gardinassi L.G."/>
            <person name="Ribeiro J.M."/>
            <person name="Anatriello E."/>
            <person name="Ferreira B.R."/>
            <person name="Moreira H.N."/>
            <person name="Mafra C."/>
            <person name="Olegario M.M."/>
            <person name="Szabo P.J."/>
            <person name="Miranda-Santos I.K."/>
            <person name="Maruyama S.R."/>
        </authorList>
    </citation>
    <scope>NUCLEOTIDE SEQUENCE</scope>
    <source>
        <strain evidence="13">Mato Grasso do Sul</strain>
        <tissue evidence="13">Salivary glands</tissue>
    </source>
</reference>
<evidence type="ECO:0000256" key="2">
    <source>
        <dbReference type="ARBA" id="ARBA00004225"/>
    </source>
</evidence>
<keyword evidence="11" id="KW-0520">NAD</keyword>
<protein>
    <recommendedName>
        <fullName evidence="4">NADH-ubiquinone oxidoreductase chain 1</fullName>
    </recommendedName>
    <alternativeName>
        <fullName evidence="10">NADH dehydrogenase subunit 1</fullName>
    </alternativeName>
</protein>
<evidence type="ECO:0000256" key="8">
    <source>
        <dbReference type="ARBA" id="ARBA00023075"/>
    </source>
</evidence>
<dbReference type="Pfam" id="PF00146">
    <property type="entry name" value="NADHdh"/>
    <property type="match status" value="1"/>
</dbReference>
<evidence type="ECO:0000256" key="6">
    <source>
        <dbReference type="ARBA" id="ARBA00022692"/>
    </source>
</evidence>
<evidence type="ECO:0000256" key="1">
    <source>
        <dbReference type="ARBA" id="ARBA00003257"/>
    </source>
</evidence>
<keyword evidence="9 12" id="KW-0472">Membrane</keyword>
<dbReference type="PANTHER" id="PTHR11432:SF3">
    <property type="entry name" value="NADH-UBIQUINONE OXIDOREDUCTASE CHAIN 1"/>
    <property type="match status" value="1"/>
</dbReference>
<evidence type="ECO:0000256" key="3">
    <source>
        <dbReference type="ARBA" id="ARBA00010535"/>
    </source>
</evidence>
<comment type="similarity">
    <text evidence="3 11">Belongs to the complex I subunit 1 family.</text>
</comment>
<keyword evidence="8 13" id="KW-0830">Ubiquinone</keyword>
<name>A0A023GCW5_AMBTT</name>
<feature type="transmembrane region" description="Helical" evidence="12">
    <location>
        <begin position="6"/>
        <end position="27"/>
    </location>
</feature>
<evidence type="ECO:0000256" key="11">
    <source>
        <dbReference type="RuleBase" id="RU000471"/>
    </source>
</evidence>
<evidence type="ECO:0000256" key="4">
    <source>
        <dbReference type="ARBA" id="ARBA00021009"/>
    </source>
</evidence>
<accession>A0A023GCW5</accession>
<dbReference type="InterPro" id="IPR018086">
    <property type="entry name" value="NADH_UbQ_OxRdtase_su1_CS"/>
</dbReference>
<evidence type="ECO:0000256" key="10">
    <source>
        <dbReference type="ARBA" id="ARBA00031024"/>
    </source>
</evidence>
<keyword evidence="5" id="KW-0813">Transport</keyword>
<keyword evidence="7 12" id="KW-1133">Transmembrane helix</keyword>
<proteinExistence type="evidence at transcript level"/>
<evidence type="ECO:0000313" key="13">
    <source>
        <dbReference type="EMBL" id="JAC31991.1"/>
    </source>
</evidence>
<dbReference type="PROSITE" id="PS00667">
    <property type="entry name" value="COMPLEX1_ND1_1"/>
    <property type="match status" value="1"/>
</dbReference>